<gene>
    <name evidence="2" type="ORF">Gocc_1851</name>
</gene>
<keyword evidence="1" id="KW-0812">Transmembrane</keyword>
<dbReference type="PANTHER" id="PTHR32309">
    <property type="entry name" value="TYROSINE-PROTEIN KINASE"/>
    <property type="match status" value="1"/>
</dbReference>
<reference evidence="2 3" key="1">
    <citation type="submission" date="2018-07" db="EMBL/GenBank/DDBJ databases">
        <title>High-quality-draft genome sequence of Gaiella occulta.</title>
        <authorList>
            <person name="Severino R."/>
            <person name="Froufe H.J.C."/>
            <person name="Rainey F.A."/>
            <person name="Barroso C."/>
            <person name="Albuquerque L."/>
            <person name="Lobo-Da-Cunha A."/>
            <person name="Da Costa M.S."/>
            <person name="Egas C."/>
        </authorList>
    </citation>
    <scope>NUCLEOTIDE SEQUENCE [LARGE SCALE GENOMIC DNA]</scope>
    <source>
        <strain evidence="2 3">F2-233</strain>
    </source>
</reference>
<sequence>MSETRSVPDLDGEREIDLRSAWERAAARWWLPVGGLVAGAVLGVLLSVGGGDVYRAKTLLYMGQPFTTSGGGQIQSLATNPKTVSEIVRSESALRRAAAASGLRVGQLRGNVTSQAIVSTGQGKNVSPLVEITVQAPAPGKAAKAADALATAVIDQVSTYVDEKIALLRRQITSSNLELGQIDERVSGAESQLQQIRADKTLSSVEKLIAIGSLNSTIGFAEQRRGTVQQELFQNQQLLSLAENVEKSKIVQPALAVRTTATSRRNAAAVGALLGLLLGALAAYLADPLLARRNALPRV</sequence>
<dbReference type="EMBL" id="QQZY01000004">
    <property type="protein sequence ID" value="RDI74275.1"/>
    <property type="molecule type" value="Genomic_DNA"/>
</dbReference>
<organism evidence="2 3">
    <name type="scientific">Gaiella occulta</name>
    <dbReference type="NCBI Taxonomy" id="1002870"/>
    <lineage>
        <taxon>Bacteria</taxon>
        <taxon>Bacillati</taxon>
        <taxon>Actinomycetota</taxon>
        <taxon>Thermoleophilia</taxon>
        <taxon>Gaiellales</taxon>
        <taxon>Gaiellaceae</taxon>
        <taxon>Gaiella</taxon>
    </lineage>
</organism>
<dbReference type="AlphaFoldDB" id="A0A7M2YW91"/>
<proteinExistence type="predicted"/>
<dbReference type="InterPro" id="IPR050445">
    <property type="entry name" value="Bact_polysacc_biosynth/exp"/>
</dbReference>
<name>A0A7M2YW91_9ACTN</name>
<dbReference type="RefSeq" id="WP_114796286.1">
    <property type="nucleotide sequence ID" value="NZ_QQZY01000004.1"/>
</dbReference>
<keyword evidence="1" id="KW-0472">Membrane</keyword>
<feature type="transmembrane region" description="Helical" evidence="1">
    <location>
        <begin position="29"/>
        <end position="48"/>
    </location>
</feature>
<keyword evidence="1" id="KW-1133">Transmembrane helix</keyword>
<dbReference type="Proteomes" id="UP000254134">
    <property type="component" value="Unassembled WGS sequence"/>
</dbReference>
<dbReference type="PANTHER" id="PTHR32309:SF13">
    <property type="entry name" value="FERRIC ENTEROBACTIN TRANSPORT PROTEIN FEPE"/>
    <property type="match status" value="1"/>
</dbReference>
<feature type="transmembrane region" description="Helical" evidence="1">
    <location>
        <begin position="267"/>
        <end position="286"/>
    </location>
</feature>
<comment type="caution">
    <text evidence="2">The sequence shown here is derived from an EMBL/GenBank/DDBJ whole genome shotgun (WGS) entry which is preliminary data.</text>
</comment>
<protein>
    <submittedName>
        <fullName evidence="2">Chain length determinant protein</fullName>
    </submittedName>
</protein>
<accession>A0A7M2YW91</accession>
<keyword evidence="3" id="KW-1185">Reference proteome</keyword>
<dbReference type="GO" id="GO:0004713">
    <property type="term" value="F:protein tyrosine kinase activity"/>
    <property type="evidence" value="ECO:0007669"/>
    <property type="project" value="TreeGrafter"/>
</dbReference>
<evidence type="ECO:0000313" key="2">
    <source>
        <dbReference type="EMBL" id="RDI74275.1"/>
    </source>
</evidence>
<evidence type="ECO:0000256" key="1">
    <source>
        <dbReference type="SAM" id="Phobius"/>
    </source>
</evidence>
<evidence type="ECO:0000313" key="3">
    <source>
        <dbReference type="Proteomes" id="UP000254134"/>
    </source>
</evidence>
<dbReference type="GO" id="GO:0005886">
    <property type="term" value="C:plasma membrane"/>
    <property type="evidence" value="ECO:0007669"/>
    <property type="project" value="TreeGrafter"/>
</dbReference>
<reference evidence="3" key="2">
    <citation type="journal article" date="2019" name="MicrobiologyOpen">
        <title>High-quality draft genome sequence of Gaiella occulta isolated from a 150 meter deep mineral water borehole and comparison with the genome sequences of other deep-branching lineages of the phylum Actinobacteria.</title>
        <authorList>
            <person name="Severino R."/>
            <person name="Froufe H.J.C."/>
            <person name="Barroso C."/>
            <person name="Albuquerque L."/>
            <person name="Lobo-da-Cunha A."/>
            <person name="da Costa M.S."/>
            <person name="Egas C."/>
        </authorList>
    </citation>
    <scope>NUCLEOTIDE SEQUENCE [LARGE SCALE GENOMIC DNA]</scope>
    <source>
        <strain evidence="3">F2-233</strain>
    </source>
</reference>